<accession>A0A507FPD0</accession>
<dbReference type="CDD" id="cd03250">
    <property type="entry name" value="ABCC_MRP_domain1"/>
    <property type="match status" value="1"/>
</dbReference>
<keyword evidence="3 10" id="KW-0812">Transmembrane</keyword>
<keyword evidence="5" id="KW-0547">Nucleotide-binding</keyword>
<keyword evidence="14" id="KW-1185">Reference proteome</keyword>
<organism evidence="13 14">
    <name type="scientific">Chytriomyces confervae</name>
    <dbReference type="NCBI Taxonomy" id="246404"/>
    <lineage>
        <taxon>Eukaryota</taxon>
        <taxon>Fungi</taxon>
        <taxon>Fungi incertae sedis</taxon>
        <taxon>Chytridiomycota</taxon>
        <taxon>Chytridiomycota incertae sedis</taxon>
        <taxon>Chytridiomycetes</taxon>
        <taxon>Chytridiales</taxon>
        <taxon>Chytriomycetaceae</taxon>
        <taxon>Chytriomyces</taxon>
    </lineage>
</organism>
<dbReference type="Proteomes" id="UP000320333">
    <property type="component" value="Unassembled WGS sequence"/>
</dbReference>
<dbReference type="GO" id="GO:0005524">
    <property type="term" value="F:ATP binding"/>
    <property type="evidence" value="ECO:0007669"/>
    <property type="project" value="UniProtKB-KW"/>
</dbReference>
<dbReference type="PANTHER" id="PTHR24223">
    <property type="entry name" value="ATP-BINDING CASSETTE SUB-FAMILY C"/>
    <property type="match status" value="1"/>
</dbReference>
<dbReference type="FunFam" id="1.20.1560.10:FF:000006">
    <property type="entry name" value="ATP-binding cassette, sub-family C (CFTR/MRP), member 9"/>
    <property type="match status" value="1"/>
</dbReference>
<evidence type="ECO:0000313" key="14">
    <source>
        <dbReference type="Proteomes" id="UP000320333"/>
    </source>
</evidence>
<protein>
    <submittedName>
        <fullName evidence="13">Uncharacterized protein</fullName>
    </submittedName>
</protein>
<dbReference type="PROSITE" id="PS50893">
    <property type="entry name" value="ABC_TRANSPORTER_2"/>
    <property type="match status" value="2"/>
</dbReference>
<dbReference type="GO" id="GO:0140359">
    <property type="term" value="F:ABC-type transporter activity"/>
    <property type="evidence" value="ECO:0007669"/>
    <property type="project" value="InterPro"/>
</dbReference>
<dbReference type="Gene3D" id="1.20.1560.10">
    <property type="entry name" value="ABC transporter type 1, transmembrane domain"/>
    <property type="match status" value="2"/>
</dbReference>
<dbReference type="SUPFAM" id="SSF90123">
    <property type="entry name" value="ABC transporter transmembrane region"/>
    <property type="match status" value="2"/>
</dbReference>
<comment type="caution">
    <text evidence="13">The sequence shown here is derived from an EMBL/GenBank/DDBJ whole genome shotgun (WGS) entry which is preliminary data.</text>
</comment>
<gene>
    <name evidence="13" type="ORF">CcCBS67573_g01173</name>
</gene>
<feature type="transmembrane region" description="Helical" evidence="10">
    <location>
        <begin position="394"/>
        <end position="413"/>
    </location>
</feature>
<evidence type="ECO:0000256" key="6">
    <source>
        <dbReference type="ARBA" id="ARBA00022840"/>
    </source>
</evidence>
<evidence type="ECO:0000256" key="8">
    <source>
        <dbReference type="ARBA" id="ARBA00023136"/>
    </source>
</evidence>
<feature type="transmembrane region" description="Helical" evidence="10">
    <location>
        <begin position="978"/>
        <end position="997"/>
    </location>
</feature>
<reference evidence="13 14" key="1">
    <citation type="journal article" date="2019" name="Sci. Rep.">
        <title>Comparative genomics of chytrid fungi reveal insights into the obligate biotrophic and pathogenic lifestyle of Synchytrium endobioticum.</title>
        <authorList>
            <person name="van de Vossenberg B.T.L.H."/>
            <person name="Warris S."/>
            <person name="Nguyen H.D.T."/>
            <person name="van Gent-Pelzer M.P.E."/>
            <person name="Joly D.L."/>
            <person name="van de Geest H.C."/>
            <person name="Bonants P.J.M."/>
            <person name="Smith D.S."/>
            <person name="Levesque C.A."/>
            <person name="van der Lee T.A.J."/>
        </authorList>
    </citation>
    <scope>NUCLEOTIDE SEQUENCE [LARGE SCALE GENOMIC DNA]</scope>
    <source>
        <strain evidence="13 14">CBS 675.73</strain>
    </source>
</reference>
<evidence type="ECO:0000313" key="13">
    <source>
        <dbReference type="EMBL" id="TPX77540.1"/>
    </source>
</evidence>
<dbReference type="OrthoDB" id="6500128at2759"/>
<dbReference type="CDD" id="cd03244">
    <property type="entry name" value="ABCC_MRP_domain2"/>
    <property type="match status" value="1"/>
</dbReference>
<keyword evidence="6" id="KW-0067">ATP-binding</keyword>
<dbReference type="SUPFAM" id="SSF52540">
    <property type="entry name" value="P-loop containing nucleoside triphosphate hydrolases"/>
    <property type="match status" value="2"/>
</dbReference>
<dbReference type="InterPro" id="IPR050173">
    <property type="entry name" value="ABC_transporter_C-like"/>
</dbReference>
<dbReference type="CDD" id="cd18606">
    <property type="entry name" value="ABC_6TM_YOR1_D2_like"/>
    <property type="match status" value="1"/>
</dbReference>
<evidence type="ECO:0000256" key="5">
    <source>
        <dbReference type="ARBA" id="ARBA00022741"/>
    </source>
</evidence>
<feature type="transmembrane region" description="Helical" evidence="10">
    <location>
        <begin position="177"/>
        <end position="197"/>
    </location>
</feature>
<feature type="domain" description="ABC transporter" evidence="11">
    <location>
        <begin position="453"/>
        <end position="685"/>
    </location>
</feature>
<dbReference type="InterPro" id="IPR027417">
    <property type="entry name" value="P-loop_NTPase"/>
</dbReference>
<dbReference type="InterPro" id="IPR017871">
    <property type="entry name" value="ABC_transporter-like_CS"/>
</dbReference>
<evidence type="ECO:0000259" key="11">
    <source>
        <dbReference type="PROSITE" id="PS50893"/>
    </source>
</evidence>
<dbReference type="GO" id="GO:0016887">
    <property type="term" value="F:ATP hydrolysis activity"/>
    <property type="evidence" value="ECO:0007669"/>
    <property type="project" value="InterPro"/>
</dbReference>
<evidence type="ECO:0000256" key="3">
    <source>
        <dbReference type="ARBA" id="ARBA00022692"/>
    </source>
</evidence>
<feature type="transmembrane region" description="Helical" evidence="10">
    <location>
        <begin position="361"/>
        <end position="388"/>
    </location>
</feature>
<keyword evidence="4" id="KW-0677">Repeat</keyword>
<feature type="region of interest" description="Disordered" evidence="9">
    <location>
        <begin position="1"/>
        <end position="21"/>
    </location>
</feature>
<keyword evidence="2" id="KW-0813">Transport</keyword>
<evidence type="ECO:0000256" key="1">
    <source>
        <dbReference type="ARBA" id="ARBA00004128"/>
    </source>
</evidence>
<sequence>MNNWSKGASDSTVPNESMKDSLAHLTPAERVEAMKDPMPWESANWLDKITFWWVTKVIIKGSKKPLETADMWRINDSMAATGLAESFTKEFALQVALNAAALAQDAKITDGSKPKGLKPGDGKILQRTIWKLYFHKIFPVGFINLGTNIFGNLSPLFINYIIAFASGRSLDPASNPLWHGILLCFGLFFMQIASSLCSSNFFQFGQYYGVRVRTTMTALIYRKSMRLSAASRQEFNSGRIITMVSTDSSRMESFLWLVNVFWTAPFNLAMMIGFLIYQLGWPALIGVSILIALVPIQYKLFKLMSALRRDIAPVTDQRVKQTTEVLNGIRVIKFFAWEDSFLDQISRIREREIGLVLKRAILSAFGMTIAYVFPVLSAAVSFVVYAQFRVLNPANVFSALAWFSMLQFPLMFYPMLINSWADFNIALTRIESFLLAPELEDQPAVDTNHEFALSISDGEFLWEPSTASDPAANATEKSHLRDINLHIKRGELVAIVGAVGSGKSSLLNAIIGEMKRKNGSVVYSGSLGYAPQSAWIQNATLRENILFGNEYEPSRYQQTIQACALEPDLKVLPAGDMTSIGERGINLSGGQKQRVNLARLVYFDASIVLMDDPLSAVDAHVGKHLFEECILGSMRGKTRVLVTHQLHFLSKVDRVVVMRDGGIVEQGTYSELVKKEGGEFSALIQNYGSKEEEELDKEVEAQSSDSKKVAVDASQKESNNNKDIMVVEDRDTGNVKAEVWLGYIRALGGPLFVVVCLFLLISLQAVKLSNDFWLTLWTSNRFPQLSQGAYIGIYLSFGVALCLLTFSFGVFFAFSGTRAAKQLQSLAITRIIRAPVSFFDTNPMGRILNRFAKDQDSIDQTLADSYRQFATSLASAVSTFVLIIYATPIFVAPLVPILAVYYFMQRLYRSTSRELKRLDSTTRSPLYANFGATLSGLPTIRAYGEQSRFIRNNDAATNANNSPFWLLGLSQMWLSVRLQFLGALLVLFAAIFGVLAADTIQPAILGLQLSYALQVTQILNQFVSQFTAIEIAMNAVERVEHYANRVEMEAAAVIDGHRPSNAWPESGQISFQNVTMRYGPEHPFVIKGVSFDIQNNQKVGIVGRTGSGKSSLMQALFRMVEPSSGKIVIDGVDTSTIGLKDLRSRLAIIPQDPVLFSGTFRSNLDPFHEHPDAEVWDAITRAGLKAKVSDSPEGLEGFIQDGGENLSVGQRQLVCLARAMLKKPKILIMDEATANVDYETDAFIQQALRSDFKDATILTIAHRLNTIIDYDRVLVLDAGLVAEFDSPHQLLNNTSSKFYAMVAETGTGNLEMLREMAAAKGHNAAVTQDGRVEPELWIKSI</sequence>
<dbReference type="Pfam" id="PF00664">
    <property type="entry name" value="ABC_membrane"/>
    <property type="match status" value="2"/>
</dbReference>
<keyword evidence="7 10" id="KW-1133">Transmembrane helix</keyword>
<feature type="transmembrane region" description="Helical" evidence="10">
    <location>
        <begin position="254"/>
        <end position="277"/>
    </location>
</feature>
<dbReference type="CDD" id="cd18597">
    <property type="entry name" value="ABC_6TM_YOR1_D1_like"/>
    <property type="match status" value="1"/>
</dbReference>
<dbReference type="Pfam" id="PF00005">
    <property type="entry name" value="ABC_tran"/>
    <property type="match status" value="2"/>
</dbReference>
<dbReference type="InterPro" id="IPR036640">
    <property type="entry name" value="ABC1_TM_sf"/>
</dbReference>
<evidence type="ECO:0000256" key="4">
    <source>
        <dbReference type="ARBA" id="ARBA00022737"/>
    </source>
</evidence>
<feature type="transmembrane region" description="Helical" evidence="10">
    <location>
        <begin position="746"/>
        <end position="768"/>
    </location>
</feature>
<dbReference type="PANTHER" id="PTHR24223:SF443">
    <property type="entry name" value="MULTIDRUG-RESISTANCE LIKE PROTEIN 1, ISOFORM I"/>
    <property type="match status" value="1"/>
</dbReference>
<name>A0A507FPD0_9FUNG</name>
<proteinExistence type="predicted"/>
<feature type="domain" description="ABC transmembrane type-1" evidence="12">
    <location>
        <begin position="140"/>
        <end position="422"/>
    </location>
</feature>
<dbReference type="Gene3D" id="3.40.50.300">
    <property type="entry name" value="P-loop containing nucleotide triphosphate hydrolases"/>
    <property type="match status" value="2"/>
</dbReference>
<dbReference type="FunFam" id="1.20.1560.10:FF:000010">
    <property type="entry name" value="Multidrug resistance-associated ABC transporter"/>
    <property type="match status" value="1"/>
</dbReference>
<feature type="transmembrane region" description="Helical" evidence="10">
    <location>
        <begin position="137"/>
        <end position="165"/>
    </location>
</feature>
<dbReference type="FunFam" id="3.40.50.300:FF:000997">
    <property type="entry name" value="Multidrug resistance-associated protein 1"/>
    <property type="match status" value="1"/>
</dbReference>
<feature type="transmembrane region" description="Helical" evidence="10">
    <location>
        <begin position="788"/>
        <end position="814"/>
    </location>
</feature>
<feature type="transmembrane region" description="Helical" evidence="10">
    <location>
        <begin position="877"/>
        <end position="904"/>
    </location>
</feature>
<dbReference type="EMBL" id="QEAP01000018">
    <property type="protein sequence ID" value="TPX77540.1"/>
    <property type="molecule type" value="Genomic_DNA"/>
</dbReference>
<dbReference type="STRING" id="246404.A0A507FPD0"/>
<evidence type="ECO:0000256" key="2">
    <source>
        <dbReference type="ARBA" id="ARBA00022448"/>
    </source>
</evidence>
<feature type="domain" description="ABC transmembrane type-1" evidence="12">
    <location>
        <begin position="754"/>
        <end position="1030"/>
    </location>
</feature>
<dbReference type="InterPro" id="IPR003439">
    <property type="entry name" value="ABC_transporter-like_ATP-bd"/>
</dbReference>
<feature type="compositionally biased region" description="Polar residues" evidence="9">
    <location>
        <begin position="1"/>
        <end position="15"/>
    </location>
</feature>
<dbReference type="SMART" id="SM00382">
    <property type="entry name" value="AAA"/>
    <property type="match status" value="2"/>
</dbReference>
<dbReference type="InterPro" id="IPR003593">
    <property type="entry name" value="AAA+_ATPase"/>
</dbReference>
<evidence type="ECO:0000256" key="10">
    <source>
        <dbReference type="SAM" id="Phobius"/>
    </source>
</evidence>
<dbReference type="PROSITE" id="PS50929">
    <property type="entry name" value="ABC_TM1F"/>
    <property type="match status" value="2"/>
</dbReference>
<dbReference type="PROSITE" id="PS00211">
    <property type="entry name" value="ABC_TRANSPORTER_1"/>
    <property type="match status" value="2"/>
</dbReference>
<evidence type="ECO:0000256" key="7">
    <source>
        <dbReference type="ARBA" id="ARBA00022989"/>
    </source>
</evidence>
<comment type="subcellular location">
    <subcellularLocation>
        <location evidence="1">Vacuole membrane</location>
        <topology evidence="1">Multi-pass membrane protein</topology>
    </subcellularLocation>
</comment>
<feature type="domain" description="ABC transporter" evidence="11">
    <location>
        <begin position="1069"/>
        <end position="1303"/>
    </location>
</feature>
<dbReference type="FunFam" id="3.40.50.300:FF:000163">
    <property type="entry name" value="Multidrug resistance-associated protein member 4"/>
    <property type="match status" value="1"/>
</dbReference>
<keyword evidence="8 10" id="KW-0472">Membrane</keyword>
<evidence type="ECO:0000259" key="12">
    <source>
        <dbReference type="PROSITE" id="PS50929"/>
    </source>
</evidence>
<dbReference type="GO" id="GO:0000329">
    <property type="term" value="C:fungal-type vacuole membrane"/>
    <property type="evidence" value="ECO:0007669"/>
    <property type="project" value="UniProtKB-ARBA"/>
</dbReference>
<dbReference type="InterPro" id="IPR011527">
    <property type="entry name" value="ABC1_TM_dom"/>
</dbReference>
<feature type="transmembrane region" description="Helical" evidence="10">
    <location>
        <begin position="283"/>
        <end position="301"/>
    </location>
</feature>
<evidence type="ECO:0000256" key="9">
    <source>
        <dbReference type="SAM" id="MobiDB-lite"/>
    </source>
</evidence>